<feature type="domain" description="2TM" evidence="2">
    <location>
        <begin position="20"/>
        <end position="101"/>
    </location>
</feature>
<keyword evidence="1" id="KW-0812">Transmembrane</keyword>
<proteinExistence type="predicted"/>
<protein>
    <submittedName>
        <fullName evidence="3">2TM domain-containing protein</fullName>
    </submittedName>
</protein>
<evidence type="ECO:0000256" key="1">
    <source>
        <dbReference type="SAM" id="Phobius"/>
    </source>
</evidence>
<dbReference type="Proteomes" id="UP001610100">
    <property type="component" value="Unassembled WGS sequence"/>
</dbReference>
<name>A0ABW7MX56_9FLAO</name>
<keyword evidence="4" id="KW-1185">Reference proteome</keyword>
<dbReference type="EMBL" id="JBAWKB010000001">
    <property type="protein sequence ID" value="MFH6771408.1"/>
    <property type="molecule type" value="Genomic_DNA"/>
</dbReference>
<keyword evidence="1" id="KW-1133">Transmembrane helix</keyword>
<evidence type="ECO:0000259" key="2">
    <source>
        <dbReference type="Pfam" id="PF13239"/>
    </source>
</evidence>
<dbReference type="RefSeq" id="WP_344740460.1">
    <property type="nucleotide sequence ID" value="NZ_BAABAY010000001.1"/>
</dbReference>
<feature type="transmembrane region" description="Helical" evidence="1">
    <location>
        <begin position="62"/>
        <end position="81"/>
    </location>
</feature>
<dbReference type="Pfam" id="PF13239">
    <property type="entry name" value="2TM"/>
    <property type="match status" value="1"/>
</dbReference>
<accession>A0ABW7MX56</accession>
<keyword evidence="1" id="KW-0472">Membrane</keyword>
<dbReference type="InterPro" id="IPR025698">
    <property type="entry name" value="2TM_dom"/>
</dbReference>
<evidence type="ECO:0000313" key="3">
    <source>
        <dbReference type="EMBL" id="MFH6771408.1"/>
    </source>
</evidence>
<organism evidence="3 4">
    <name type="scientific">Gaetbulibacter aestuarii</name>
    <dbReference type="NCBI Taxonomy" id="1502358"/>
    <lineage>
        <taxon>Bacteria</taxon>
        <taxon>Pseudomonadati</taxon>
        <taxon>Bacteroidota</taxon>
        <taxon>Flavobacteriia</taxon>
        <taxon>Flavobacteriales</taxon>
        <taxon>Flavobacteriaceae</taxon>
        <taxon>Gaetbulibacter</taxon>
    </lineage>
</organism>
<feature type="transmembrane region" description="Helical" evidence="1">
    <location>
        <begin position="30"/>
        <end position="50"/>
    </location>
</feature>
<reference evidence="3 4" key="1">
    <citation type="submission" date="2024-02" db="EMBL/GenBank/DDBJ databases">
        <title>A Gaetbulibacter species isolated from tidal flats and genomic insights of their niches.</title>
        <authorList>
            <person name="Ye Y."/>
        </authorList>
    </citation>
    <scope>NUCLEOTIDE SEQUENCE [LARGE SCALE GENOMIC DNA]</scope>
    <source>
        <strain evidence="3 4">KYW382</strain>
    </source>
</reference>
<sequence>MEIQDSKFTSKHKSEDAYFRAQKRVKEIKGFYWHLFWYVVVNVFLIYLFTREGNQDFWSFSTFTTAFFWGIGLSFHGLRVFGKNIFFSKSWEQRKMKEFMEKERKNWE</sequence>
<evidence type="ECO:0000313" key="4">
    <source>
        <dbReference type="Proteomes" id="UP001610100"/>
    </source>
</evidence>
<comment type="caution">
    <text evidence="3">The sequence shown here is derived from an EMBL/GenBank/DDBJ whole genome shotgun (WGS) entry which is preliminary data.</text>
</comment>
<gene>
    <name evidence="3" type="ORF">V8G58_05625</name>
</gene>